<sequence>MSDSVTVGIDVSKLTLDVHVSPAQLHQTVSNNESGFAELKTLLSMQQVSLVLLESTGGYEDAVVCFLQSLGYDVSVINPRQARDFARSMGRLAKTDRIDAELLAQLASVIHARPDRERFVKKITDDRRRKLACMVARRRQVVNMISTEQQRKSAASNYSTDSINKVLSFLRSELKSIDADISLHVRSHFADISGLLASFKGIGPATIGVLLGEVPELGRLNRRQISALIGLAPFNRDSGFMRGRRTVWGGRAMVRNALYMPTLSAVRFNPAIRVFYMRLISQGKPRKLAQVAAMRKLLCIINAMLSSGTMFNPALHPGPGA</sequence>
<dbReference type="InterPro" id="IPR003346">
    <property type="entry name" value="Transposase_20"/>
</dbReference>
<evidence type="ECO:0000259" key="1">
    <source>
        <dbReference type="Pfam" id="PF01548"/>
    </source>
</evidence>
<dbReference type="PANTHER" id="PTHR33055:SF13">
    <property type="entry name" value="TRANSPOSASE"/>
    <property type="match status" value="1"/>
</dbReference>
<reference evidence="3 6" key="2">
    <citation type="submission" date="2018-08" db="EMBL/GenBank/DDBJ databases">
        <authorList>
            <consortium name="PulseNet: The National Subtyping Network for Foodborne Disease Surveillance"/>
            <person name="Tarr C.L."/>
            <person name="Trees E."/>
            <person name="Katz L.S."/>
            <person name="Carleton-Romer H.A."/>
            <person name="Stroika S."/>
            <person name="Kucerova Z."/>
            <person name="Roache K.F."/>
            <person name="Sabol A.L."/>
            <person name="Besser J."/>
            <person name="Gerner-Smidt P."/>
        </authorList>
    </citation>
    <scope>NUCLEOTIDE SEQUENCE [LARGE SCALE GENOMIC DNA]</scope>
    <source>
        <strain evidence="3 6">PNUSAE011918</strain>
    </source>
</reference>
<gene>
    <name evidence="3" type="ORF">C2R31_002967</name>
    <name evidence="4" type="ORF">NCTC10764_04807</name>
</gene>
<evidence type="ECO:0000259" key="2">
    <source>
        <dbReference type="Pfam" id="PF02371"/>
    </source>
</evidence>
<reference evidence="4 5" key="1">
    <citation type="submission" date="2018-06" db="EMBL/GenBank/DDBJ databases">
        <authorList>
            <consortium name="Pathogen Informatics"/>
            <person name="Doyle S."/>
        </authorList>
    </citation>
    <scope>NUCLEOTIDE SEQUENCE [LARGE SCALE GENOMIC DNA]</scope>
    <source>
        <strain evidence="4 5">NCTC10764</strain>
    </source>
</reference>
<evidence type="ECO:0000313" key="5">
    <source>
        <dbReference type="Proteomes" id="UP000255201"/>
    </source>
</evidence>
<dbReference type="InterPro" id="IPR002525">
    <property type="entry name" value="Transp_IS110-like_N"/>
</dbReference>
<dbReference type="EMBL" id="UFZL01000003">
    <property type="protein sequence ID" value="STE75858.1"/>
    <property type="molecule type" value="Genomic_DNA"/>
</dbReference>
<dbReference type="InterPro" id="IPR047650">
    <property type="entry name" value="Transpos_IS110"/>
</dbReference>
<evidence type="ECO:0000313" key="6">
    <source>
        <dbReference type="Proteomes" id="UP000567387"/>
    </source>
</evidence>
<dbReference type="AlphaFoldDB" id="A0A2A7LZP1"/>
<proteinExistence type="predicted"/>
<feature type="domain" description="Transposase IS110-like N-terminal" evidence="1">
    <location>
        <begin position="7"/>
        <end position="151"/>
    </location>
</feature>
<dbReference type="RefSeq" id="WP_028119842.1">
    <property type="nucleotide sequence ID" value="NZ_AP022261.1"/>
</dbReference>
<name>A0A2A7LZP1_ECOLX</name>
<dbReference type="Proteomes" id="UP000567387">
    <property type="component" value="Unassembled WGS sequence"/>
</dbReference>
<evidence type="ECO:0000313" key="3">
    <source>
        <dbReference type="EMBL" id="EFA8785112.1"/>
    </source>
</evidence>
<dbReference type="GO" id="GO:0006313">
    <property type="term" value="P:DNA transposition"/>
    <property type="evidence" value="ECO:0007669"/>
    <property type="project" value="InterPro"/>
</dbReference>
<dbReference type="GO" id="GO:0003677">
    <property type="term" value="F:DNA binding"/>
    <property type="evidence" value="ECO:0007669"/>
    <property type="project" value="InterPro"/>
</dbReference>
<evidence type="ECO:0000313" key="4">
    <source>
        <dbReference type="EMBL" id="STE75858.1"/>
    </source>
</evidence>
<dbReference type="NCBIfam" id="NF033542">
    <property type="entry name" value="transpos_IS110"/>
    <property type="match status" value="1"/>
</dbReference>
<organism evidence="4 5">
    <name type="scientific">Escherichia coli</name>
    <dbReference type="NCBI Taxonomy" id="562"/>
    <lineage>
        <taxon>Bacteria</taxon>
        <taxon>Pseudomonadati</taxon>
        <taxon>Pseudomonadota</taxon>
        <taxon>Gammaproteobacteria</taxon>
        <taxon>Enterobacterales</taxon>
        <taxon>Enterobacteriaceae</taxon>
        <taxon>Escherichia</taxon>
    </lineage>
</organism>
<dbReference type="GO" id="GO:0004803">
    <property type="term" value="F:transposase activity"/>
    <property type="evidence" value="ECO:0007669"/>
    <property type="project" value="InterPro"/>
</dbReference>
<dbReference type="PANTHER" id="PTHR33055">
    <property type="entry name" value="TRANSPOSASE FOR INSERTION SEQUENCE ELEMENT IS1111A"/>
    <property type="match status" value="1"/>
</dbReference>
<dbReference type="Proteomes" id="UP000255201">
    <property type="component" value="Unassembled WGS sequence"/>
</dbReference>
<dbReference type="Pfam" id="PF02371">
    <property type="entry name" value="Transposase_20"/>
    <property type="match status" value="1"/>
</dbReference>
<accession>A0A2A7LZP1</accession>
<protein>
    <submittedName>
        <fullName evidence="3 4">Transposase</fullName>
    </submittedName>
</protein>
<dbReference type="Pfam" id="PF01548">
    <property type="entry name" value="DEDD_Tnp_IS110"/>
    <property type="match status" value="1"/>
</dbReference>
<feature type="domain" description="Transposase IS116/IS110/IS902 C-terminal" evidence="2">
    <location>
        <begin position="195"/>
        <end position="276"/>
    </location>
</feature>
<dbReference type="EMBL" id="AASCBU010000014">
    <property type="protein sequence ID" value="EFA8785112.1"/>
    <property type="molecule type" value="Genomic_DNA"/>
</dbReference>